<dbReference type="AlphaFoldDB" id="A0A9D5CIT2"/>
<organism evidence="8 9">
    <name type="scientific">Dioscorea zingiberensis</name>
    <dbReference type="NCBI Taxonomy" id="325984"/>
    <lineage>
        <taxon>Eukaryota</taxon>
        <taxon>Viridiplantae</taxon>
        <taxon>Streptophyta</taxon>
        <taxon>Embryophyta</taxon>
        <taxon>Tracheophyta</taxon>
        <taxon>Spermatophyta</taxon>
        <taxon>Magnoliopsida</taxon>
        <taxon>Liliopsida</taxon>
        <taxon>Dioscoreales</taxon>
        <taxon>Dioscoreaceae</taxon>
        <taxon>Dioscorea</taxon>
    </lineage>
</organism>
<keyword evidence="3" id="KW-0963">Cytoplasm</keyword>
<gene>
    <name evidence="8" type="ORF">J5N97_021257</name>
</gene>
<feature type="compositionally biased region" description="Low complexity" evidence="6">
    <location>
        <begin position="547"/>
        <end position="560"/>
    </location>
</feature>
<feature type="compositionally biased region" description="Basic and acidic residues" evidence="6">
    <location>
        <begin position="358"/>
        <end position="387"/>
    </location>
</feature>
<dbReference type="Gene3D" id="1.25.40.990">
    <property type="match status" value="1"/>
</dbReference>
<dbReference type="OrthoDB" id="5351233at2759"/>
<proteinExistence type="predicted"/>
<keyword evidence="4" id="KW-0736">Signalosome</keyword>
<feature type="compositionally biased region" description="Basic and acidic residues" evidence="6">
    <location>
        <begin position="752"/>
        <end position="765"/>
    </location>
</feature>
<evidence type="ECO:0000256" key="1">
    <source>
        <dbReference type="ARBA" id="ARBA00004123"/>
    </source>
</evidence>
<reference evidence="8" key="2">
    <citation type="journal article" date="2022" name="Hortic Res">
        <title>The genome of Dioscorea zingiberensis sheds light on the biosynthesis, origin and evolution of the medicinally important diosgenin saponins.</title>
        <authorList>
            <person name="Li Y."/>
            <person name="Tan C."/>
            <person name="Li Z."/>
            <person name="Guo J."/>
            <person name="Li S."/>
            <person name="Chen X."/>
            <person name="Wang C."/>
            <person name="Dai X."/>
            <person name="Yang H."/>
            <person name="Song W."/>
            <person name="Hou L."/>
            <person name="Xu J."/>
            <person name="Tong Z."/>
            <person name="Xu A."/>
            <person name="Yuan X."/>
            <person name="Wang W."/>
            <person name="Yang Q."/>
            <person name="Chen L."/>
            <person name="Sun Z."/>
            <person name="Wang K."/>
            <person name="Pan B."/>
            <person name="Chen J."/>
            <person name="Bao Y."/>
            <person name="Liu F."/>
            <person name="Qi X."/>
            <person name="Gang D.R."/>
            <person name="Wen J."/>
            <person name="Li J."/>
        </authorList>
    </citation>
    <scope>NUCLEOTIDE SEQUENCE</scope>
    <source>
        <strain evidence="8">Dzin_1.0</strain>
    </source>
</reference>
<dbReference type="GO" id="GO:0008180">
    <property type="term" value="C:COP9 signalosome"/>
    <property type="evidence" value="ECO:0007669"/>
    <property type="project" value="UniProtKB-KW"/>
</dbReference>
<feature type="compositionally biased region" description="Basic residues" evidence="6">
    <location>
        <begin position="534"/>
        <end position="543"/>
    </location>
</feature>
<dbReference type="EMBL" id="JAGGNH010000005">
    <property type="protein sequence ID" value="KAJ0973298.1"/>
    <property type="molecule type" value="Genomic_DNA"/>
</dbReference>
<evidence type="ECO:0000313" key="9">
    <source>
        <dbReference type="Proteomes" id="UP001085076"/>
    </source>
</evidence>
<feature type="compositionally biased region" description="Basic residues" evidence="6">
    <location>
        <begin position="303"/>
        <end position="318"/>
    </location>
</feature>
<protein>
    <recommendedName>
        <fullName evidence="7">CSN8/PSMD8/EIF3K domain-containing protein</fullName>
    </recommendedName>
</protein>
<dbReference type="GO" id="GO:0005737">
    <property type="term" value="C:cytoplasm"/>
    <property type="evidence" value="ECO:0007669"/>
    <property type="project" value="UniProtKB-SubCell"/>
</dbReference>
<dbReference type="GO" id="GO:0010387">
    <property type="term" value="P:COP9 signalosome assembly"/>
    <property type="evidence" value="ECO:0007669"/>
    <property type="project" value="InterPro"/>
</dbReference>
<comment type="caution">
    <text evidence="8">The sequence shown here is derived from an EMBL/GenBank/DDBJ whole genome shotgun (WGS) entry which is preliminary data.</text>
</comment>
<comment type="subcellular location">
    <subcellularLocation>
        <location evidence="2">Cytoplasm</location>
    </subcellularLocation>
    <subcellularLocation>
        <location evidence="1">Nucleus</location>
    </subcellularLocation>
</comment>
<dbReference type="InterPro" id="IPR033464">
    <property type="entry name" value="CSN8_PSD8_EIF3K"/>
</dbReference>
<evidence type="ECO:0000256" key="6">
    <source>
        <dbReference type="SAM" id="MobiDB-lite"/>
    </source>
</evidence>
<dbReference type="Pfam" id="PF10075">
    <property type="entry name" value="CSN8_PSD8_EIF3K"/>
    <property type="match status" value="1"/>
</dbReference>
<accession>A0A9D5CIT2</accession>
<feature type="region of interest" description="Disordered" evidence="6">
    <location>
        <begin position="299"/>
        <end position="387"/>
    </location>
</feature>
<name>A0A9D5CIT2_9LILI</name>
<feature type="region of interest" description="Disordered" evidence="6">
    <location>
        <begin position="746"/>
        <end position="765"/>
    </location>
</feature>
<feature type="region of interest" description="Disordered" evidence="6">
    <location>
        <begin position="256"/>
        <end position="277"/>
    </location>
</feature>
<dbReference type="InterPro" id="IPR033205">
    <property type="entry name" value="COP9_CSN8"/>
</dbReference>
<sequence>MDLSELHGALASKSYDKISELCDELLIQVASRGIPFQEEWPYAIHLMGHIYANDLNSARFLWKSIPEGIKKTRPEITAAWKIGQCLWTRDYTGVYGAVRGFEWSPEAVALVTAFSEGYTKKMFNLLVSAYSTISVADVAHFIGMTEDEARNYALQHGWSLDSSSGMLIVKKPSITKEQKLDPGKLQRLTEYNPLRIRRGCLKGSSESVRKDSGPKKVSFALDEDKFEFEKKSLGKPERRRSTRRASIGVLKASELKAGSVETSPRVPEDLECDQKEKGKESCVVESNIRSLRSRVLVVGGNKVRSRGSQKQGRSRRNAGKQEEDNEDACLNLKLGEGDVSEKKNSRKRSRVAEAPPSEEPRLRRSKRTDNENMRSETTEVDDRADDKVPHCGGLPARKPKCNLLKPESVVFDAGIVKEVEALPKRSRLSTVMENVICSIVKSGDECETAGRHKRTKRTSKQVMKSKALVVSEAACEFTSESATSEVHGEPAELPEFRVSSQRLTRSLSKHNESELVSLPTSGQLIDKNLTTRTTRSRKQQRKRGSSEGHPPTGETETTHGALEVQGESKIAVQCEELLICLSVASGEIRKKKETTTKRPREAVLDDDVTYAESETCGGFTHMRNQENGILIDGDDKKPGSHVTTARSSMNCRKANAPEEVWEEFYAKNKKKYKIIRKEGCENYNVLAKMFNGTLSSDMSGHSSTQAPPDSDEDRQLEEEFLYGNSQARGAQSETDDDGDHFNALFEASVSSDGREPRSPFECRSKPRKMDKMDLLVDQWISINKSRCEESSLRKKYYQGILERMAKESEKQNDPFSVDACMEILNGMEGLTDDMYSKFTKSLRDPITRNMFIRVPEERRLAWLQNL</sequence>
<dbReference type="GO" id="GO:0000338">
    <property type="term" value="P:protein deneddylation"/>
    <property type="evidence" value="ECO:0007669"/>
    <property type="project" value="InterPro"/>
</dbReference>
<dbReference type="PANTHER" id="PTHR13339">
    <property type="entry name" value="COP9 SIGNALOSOME COMPLEX SUBUNIT 8"/>
    <property type="match status" value="1"/>
</dbReference>
<feature type="region of interest" description="Disordered" evidence="6">
    <location>
        <begin position="509"/>
        <end position="564"/>
    </location>
</feature>
<feature type="compositionally biased region" description="Basic and acidic residues" evidence="6">
    <location>
        <begin position="266"/>
        <end position="277"/>
    </location>
</feature>
<evidence type="ECO:0000256" key="5">
    <source>
        <dbReference type="ARBA" id="ARBA00023242"/>
    </source>
</evidence>
<evidence type="ECO:0000259" key="7">
    <source>
        <dbReference type="Pfam" id="PF10075"/>
    </source>
</evidence>
<keyword evidence="9" id="KW-1185">Reference proteome</keyword>
<reference evidence="8" key="1">
    <citation type="submission" date="2021-03" db="EMBL/GenBank/DDBJ databases">
        <authorList>
            <person name="Li Z."/>
            <person name="Yang C."/>
        </authorList>
    </citation>
    <scope>NUCLEOTIDE SEQUENCE</scope>
    <source>
        <strain evidence="8">Dzin_1.0</strain>
        <tissue evidence="8">Leaf</tissue>
    </source>
</reference>
<feature type="domain" description="CSN8/PSMD8/EIF3K" evidence="7">
    <location>
        <begin position="38"/>
        <end position="174"/>
    </location>
</feature>
<evidence type="ECO:0000313" key="8">
    <source>
        <dbReference type="EMBL" id="KAJ0973298.1"/>
    </source>
</evidence>
<dbReference type="PANTHER" id="PTHR13339:SF0">
    <property type="entry name" value="COP9 SIGNALOSOME COMPLEX SUBUNIT 8"/>
    <property type="match status" value="1"/>
</dbReference>
<keyword evidence="5" id="KW-0539">Nucleus</keyword>
<evidence type="ECO:0000256" key="4">
    <source>
        <dbReference type="ARBA" id="ARBA00022790"/>
    </source>
</evidence>
<dbReference type="Proteomes" id="UP001085076">
    <property type="component" value="Miscellaneous, Linkage group lg05"/>
</dbReference>
<evidence type="ECO:0000256" key="3">
    <source>
        <dbReference type="ARBA" id="ARBA00022490"/>
    </source>
</evidence>
<evidence type="ECO:0000256" key="2">
    <source>
        <dbReference type="ARBA" id="ARBA00004496"/>
    </source>
</evidence>